<feature type="compositionally biased region" description="Polar residues" evidence="1">
    <location>
        <begin position="455"/>
        <end position="467"/>
    </location>
</feature>
<feature type="compositionally biased region" description="Low complexity" evidence="1">
    <location>
        <begin position="507"/>
        <end position="516"/>
    </location>
</feature>
<evidence type="ECO:0000313" key="2">
    <source>
        <dbReference type="EMBL" id="KAJ5340052.1"/>
    </source>
</evidence>
<feature type="region of interest" description="Disordered" evidence="1">
    <location>
        <begin position="149"/>
        <end position="206"/>
    </location>
</feature>
<feature type="region of interest" description="Disordered" evidence="1">
    <location>
        <begin position="104"/>
        <end position="130"/>
    </location>
</feature>
<reference evidence="2" key="2">
    <citation type="journal article" date="2023" name="IMA Fungus">
        <title>Comparative genomic study of the Penicillium genus elucidates a diverse pangenome and 15 lateral gene transfer events.</title>
        <authorList>
            <person name="Petersen C."/>
            <person name="Sorensen T."/>
            <person name="Nielsen M.R."/>
            <person name="Sondergaard T.E."/>
            <person name="Sorensen J.L."/>
            <person name="Fitzpatrick D.A."/>
            <person name="Frisvad J.C."/>
            <person name="Nielsen K.L."/>
        </authorList>
    </citation>
    <scope>NUCLEOTIDE SEQUENCE</scope>
    <source>
        <strain evidence="2">IBT 35673</strain>
    </source>
</reference>
<feature type="region of interest" description="Disordered" evidence="1">
    <location>
        <begin position="339"/>
        <end position="558"/>
    </location>
</feature>
<evidence type="ECO:0000313" key="3">
    <source>
        <dbReference type="Proteomes" id="UP001147695"/>
    </source>
</evidence>
<comment type="caution">
    <text evidence="2">The sequence shown here is derived from an EMBL/GenBank/DDBJ whole genome shotgun (WGS) entry which is preliminary data.</text>
</comment>
<feature type="region of interest" description="Disordered" evidence="1">
    <location>
        <begin position="267"/>
        <end position="325"/>
    </location>
</feature>
<feature type="compositionally biased region" description="Low complexity" evidence="1">
    <location>
        <begin position="471"/>
        <end position="482"/>
    </location>
</feature>
<feature type="compositionally biased region" description="Polar residues" evidence="1">
    <location>
        <begin position="359"/>
        <end position="378"/>
    </location>
</feature>
<gene>
    <name evidence="2" type="ORF">N7452_006780</name>
</gene>
<feature type="compositionally biased region" description="Low complexity" evidence="1">
    <location>
        <begin position="267"/>
        <end position="278"/>
    </location>
</feature>
<feature type="compositionally biased region" description="Polar residues" evidence="1">
    <location>
        <begin position="398"/>
        <end position="420"/>
    </location>
</feature>
<protein>
    <submittedName>
        <fullName evidence="2">Uncharacterized protein</fullName>
    </submittedName>
</protein>
<feature type="compositionally biased region" description="Basic and acidic residues" evidence="1">
    <location>
        <begin position="291"/>
        <end position="309"/>
    </location>
</feature>
<feature type="compositionally biased region" description="Low complexity" evidence="1">
    <location>
        <begin position="427"/>
        <end position="438"/>
    </location>
</feature>
<evidence type="ECO:0000256" key="1">
    <source>
        <dbReference type="SAM" id="MobiDB-lite"/>
    </source>
</evidence>
<reference evidence="2" key="1">
    <citation type="submission" date="2022-12" db="EMBL/GenBank/DDBJ databases">
        <authorList>
            <person name="Petersen C."/>
        </authorList>
    </citation>
    <scope>NUCLEOTIDE SEQUENCE</scope>
    <source>
        <strain evidence="2">IBT 35673</strain>
    </source>
</reference>
<dbReference type="AlphaFoldDB" id="A0A9W9QL59"/>
<name>A0A9W9QL59_PENBR</name>
<dbReference type="EMBL" id="JAPZBQ010000003">
    <property type="protein sequence ID" value="KAJ5340052.1"/>
    <property type="molecule type" value="Genomic_DNA"/>
</dbReference>
<proteinExistence type="predicted"/>
<sequence>MEDIQEDPDWRTEEFESCLRMRPYEEIREMRAREAQLILNARAANPVNHEALTIEPPTLEPSIGWSIMRVVSHRGPLTLVLDLLYGPPDFPSITRAAWKAREAPAQAEQENAAQQAQAAERAAEQAARTVPVTTTKRVRFAIDIEYPIPPRSPLRPQPYRPELTLASGGNSPHPSSPLSISSNCSSPTPDLFGDQSPFPYPDPPGAPRLAFAQLHREPGLVLDAVLPPLENEESLLEDEEEAFIGLATSIAYSPLPGPARQVIITTPVSSPTKPKTPTDAIAQSTPPISSPKDRNIGGRVRDRVRDLEKASSSSPTPKTPEDYHASPVFVSRTSVLGSPFAPKSVRSSASSRTKKTFEGSGSQTIPESGSSPVLTTPVTCKPTKASGVRSPSALKSPFTRNASGNRIQSTINSPSLQSTRKTPEARVSSPPTGVTSPSALKSPFARNASGVRINSAANTPSLPSTPKTPEAAAADGSPTPAARSYPASPRTRTDSALGDSSRTARASPSGSPDGSPIDTAGPSITCPRTRPRVPIMISPSASSLETREALRGRGRGHR</sequence>
<feature type="compositionally biased region" description="Low complexity" evidence="1">
    <location>
        <begin position="171"/>
        <end position="189"/>
    </location>
</feature>
<organism evidence="2 3">
    <name type="scientific">Penicillium brevicompactum</name>
    <dbReference type="NCBI Taxonomy" id="5074"/>
    <lineage>
        <taxon>Eukaryota</taxon>
        <taxon>Fungi</taxon>
        <taxon>Dikarya</taxon>
        <taxon>Ascomycota</taxon>
        <taxon>Pezizomycotina</taxon>
        <taxon>Eurotiomycetes</taxon>
        <taxon>Eurotiomycetidae</taxon>
        <taxon>Eurotiales</taxon>
        <taxon>Aspergillaceae</taxon>
        <taxon>Penicillium</taxon>
    </lineage>
</organism>
<dbReference type="Proteomes" id="UP001147695">
    <property type="component" value="Unassembled WGS sequence"/>
</dbReference>
<feature type="compositionally biased region" description="Pro residues" evidence="1">
    <location>
        <begin position="149"/>
        <end position="159"/>
    </location>
</feature>
<accession>A0A9W9QL59</accession>